<dbReference type="AlphaFoldDB" id="A0AAD6YID6"/>
<evidence type="ECO:0000313" key="2">
    <source>
        <dbReference type="Proteomes" id="UP001219525"/>
    </source>
</evidence>
<gene>
    <name evidence="1" type="ORF">GGX14DRAFT_606822</name>
</gene>
<dbReference type="EMBL" id="JARJCW010000016">
    <property type="protein sequence ID" value="KAJ7215878.1"/>
    <property type="molecule type" value="Genomic_DNA"/>
</dbReference>
<dbReference type="Gene3D" id="3.30.710.10">
    <property type="entry name" value="Potassium Channel Kv1.1, Chain A"/>
    <property type="match status" value="1"/>
</dbReference>
<organism evidence="1 2">
    <name type="scientific">Mycena pura</name>
    <dbReference type="NCBI Taxonomy" id="153505"/>
    <lineage>
        <taxon>Eukaryota</taxon>
        <taxon>Fungi</taxon>
        <taxon>Dikarya</taxon>
        <taxon>Basidiomycota</taxon>
        <taxon>Agaricomycotina</taxon>
        <taxon>Agaricomycetes</taxon>
        <taxon>Agaricomycetidae</taxon>
        <taxon>Agaricales</taxon>
        <taxon>Marasmiineae</taxon>
        <taxon>Mycenaceae</taxon>
        <taxon>Mycena</taxon>
    </lineage>
</organism>
<evidence type="ECO:0008006" key="3">
    <source>
        <dbReference type="Google" id="ProtNLM"/>
    </source>
</evidence>
<name>A0AAD6YID6_9AGAR</name>
<comment type="caution">
    <text evidence="1">The sequence shown here is derived from an EMBL/GenBank/DDBJ whole genome shotgun (WGS) entry which is preliminary data.</text>
</comment>
<reference evidence="1" key="1">
    <citation type="submission" date="2023-03" db="EMBL/GenBank/DDBJ databases">
        <title>Massive genome expansion in bonnet fungi (Mycena s.s.) driven by repeated elements and novel gene families across ecological guilds.</title>
        <authorList>
            <consortium name="Lawrence Berkeley National Laboratory"/>
            <person name="Harder C.B."/>
            <person name="Miyauchi S."/>
            <person name="Viragh M."/>
            <person name="Kuo A."/>
            <person name="Thoen E."/>
            <person name="Andreopoulos B."/>
            <person name="Lu D."/>
            <person name="Skrede I."/>
            <person name="Drula E."/>
            <person name="Henrissat B."/>
            <person name="Morin E."/>
            <person name="Kohler A."/>
            <person name="Barry K."/>
            <person name="LaButti K."/>
            <person name="Morin E."/>
            <person name="Salamov A."/>
            <person name="Lipzen A."/>
            <person name="Mereny Z."/>
            <person name="Hegedus B."/>
            <person name="Baldrian P."/>
            <person name="Stursova M."/>
            <person name="Weitz H."/>
            <person name="Taylor A."/>
            <person name="Grigoriev I.V."/>
            <person name="Nagy L.G."/>
            <person name="Martin F."/>
            <person name="Kauserud H."/>
        </authorList>
    </citation>
    <scope>NUCLEOTIDE SEQUENCE</scope>
    <source>
        <strain evidence="1">9144</strain>
    </source>
</reference>
<protein>
    <recommendedName>
        <fullName evidence="3">BTB domain-containing protein</fullName>
    </recommendedName>
</protein>
<sequence>METPAELVRSPDFWFPDGTVVLQVQNTLYRIYRGLLASRSKVFEDTFSVPQPPEEDKIDGCPVVQLHDKAKDFTRFLKVLHNYGSYKSCPVSDFAELSSVLRLSDKYDVPVLRNGMIAILSDLYPTSMDEWDKREVPSGYTAHHHDHIPILNLALKLNIRPILPVVLYEICCRLGLDTIVLGKGRLINDPEYRRRCILGHSHLQLAQRHALRYLKREEGEGEECDDTATCDVERLRWISFDLGDDHLDPLVDANRTSWDAFGTCSTCHEAAKTTYQAGRQKLWNNLPSIFNLGTWEELLA</sequence>
<dbReference type="InterPro" id="IPR011333">
    <property type="entry name" value="SKP1/BTB/POZ_sf"/>
</dbReference>
<dbReference type="Proteomes" id="UP001219525">
    <property type="component" value="Unassembled WGS sequence"/>
</dbReference>
<proteinExistence type="predicted"/>
<evidence type="ECO:0000313" key="1">
    <source>
        <dbReference type="EMBL" id="KAJ7215878.1"/>
    </source>
</evidence>
<accession>A0AAD6YID6</accession>
<keyword evidence="2" id="KW-1185">Reference proteome</keyword>